<dbReference type="RefSeq" id="XP_025431544.1">
    <property type="nucleotide sequence ID" value="XM_025577378.1"/>
</dbReference>
<evidence type="ECO:0000313" key="2">
    <source>
        <dbReference type="Proteomes" id="UP000248349"/>
    </source>
</evidence>
<dbReference type="EMBL" id="KZ821231">
    <property type="protein sequence ID" value="PYH45562.1"/>
    <property type="molecule type" value="Genomic_DNA"/>
</dbReference>
<gene>
    <name evidence="1" type="ORF">BP01DRAFT_382583</name>
</gene>
<sequence>MSSAVLSDTDASMLERKQRCEMCLFHLAGRLFQLNVSLDLLQICPPGKLWTNLPQYSWQPDISHWDEARVAREWRFRQYPPHEFLGFESLRLALDIVGGMFSPWRMSRGWQVMKWRAKK</sequence>
<evidence type="ECO:0000313" key="1">
    <source>
        <dbReference type="EMBL" id="PYH45562.1"/>
    </source>
</evidence>
<name>A0A319AFK7_9EURO</name>
<keyword evidence="2" id="KW-1185">Reference proteome</keyword>
<dbReference type="AlphaFoldDB" id="A0A319AFK7"/>
<dbReference type="STRING" id="1450539.A0A319AFK7"/>
<proteinExistence type="predicted"/>
<dbReference type="Proteomes" id="UP000248349">
    <property type="component" value="Unassembled WGS sequence"/>
</dbReference>
<reference evidence="1 2" key="1">
    <citation type="submission" date="2016-12" db="EMBL/GenBank/DDBJ databases">
        <title>The genomes of Aspergillus section Nigri reveals drivers in fungal speciation.</title>
        <authorList>
            <consortium name="DOE Joint Genome Institute"/>
            <person name="Vesth T.C."/>
            <person name="Nybo J."/>
            <person name="Theobald S."/>
            <person name="Brandl J."/>
            <person name="Frisvad J.C."/>
            <person name="Nielsen K.F."/>
            <person name="Lyhne E.K."/>
            <person name="Kogle M.E."/>
            <person name="Kuo A."/>
            <person name="Riley R."/>
            <person name="Clum A."/>
            <person name="Nolan M."/>
            <person name="Lipzen A."/>
            <person name="Salamov A."/>
            <person name="Henrissat B."/>
            <person name="Wiebenga A."/>
            <person name="De Vries R.P."/>
            <person name="Grigoriev I.V."/>
            <person name="Mortensen U.H."/>
            <person name="Andersen M.R."/>
            <person name="Baker S.E."/>
        </authorList>
    </citation>
    <scope>NUCLEOTIDE SEQUENCE [LARGE SCALE GENOMIC DNA]</scope>
    <source>
        <strain evidence="1 2">JOP 1030-1</strain>
    </source>
</reference>
<protein>
    <submittedName>
        <fullName evidence="1">Uncharacterized protein</fullName>
    </submittedName>
</protein>
<organism evidence="1 2">
    <name type="scientific">Aspergillus saccharolyticus JOP 1030-1</name>
    <dbReference type="NCBI Taxonomy" id="1450539"/>
    <lineage>
        <taxon>Eukaryota</taxon>
        <taxon>Fungi</taxon>
        <taxon>Dikarya</taxon>
        <taxon>Ascomycota</taxon>
        <taxon>Pezizomycotina</taxon>
        <taxon>Eurotiomycetes</taxon>
        <taxon>Eurotiomycetidae</taxon>
        <taxon>Eurotiales</taxon>
        <taxon>Aspergillaceae</taxon>
        <taxon>Aspergillus</taxon>
        <taxon>Aspergillus subgen. Circumdati</taxon>
    </lineage>
</organism>
<accession>A0A319AFK7</accession>
<dbReference type="GeneID" id="37078607"/>